<protein>
    <submittedName>
        <fullName evidence="2">Putative ovule protein</fullName>
    </submittedName>
</protein>
<evidence type="ECO:0000259" key="1">
    <source>
        <dbReference type="Pfam" id="PF03108"/>
    </source>
</evidence>
<dbReference type="Pfam" id="PF03108">
    <property type="entry name" value="DBD_Tnp_Mut"/>
    <property type="match status" value="1"/>
</dbReference>
<proteinExistence type="predicted"/>
<name>A0A0V0H7U4_SOLCH</name>
<dbReference type="AlphaFoldDB" id="A0A0V0H7U4"/>
<dbReference type="PANTHER" id="PTHR31973:SF189">
    <property type="entry name" value="TRANSPOSASE, MUDR, PLANT, MULE TRANSPOSASE DOMAIN PROTEIN-RELATED"/>
    <property type="match status" value="1"/>
</dbReference>
<dbReference type="EMBL" id="GEDG01023817">
    <property type="protein sequence ID" value="JAP16447.1"/>
    <property type="molecule type" value="Transcribed_RNA"/>
</dbReference>
<accession>A0A0V0H7U4</accession>
<dbReference type="InterPro" id="IPR004332">
    <property type="entry name" value="Transposase_MuDR"/>
</dbReference>
<reference evidence="2" key="1">
    <citation type="submission" date="2015-12" db="EMBL/GenBank/DDBJ databases">
        <title>Gene expression during late stages of embryo sac development: a critical building block for successful pollen-pistil interactions.</title>
        <authorList>
            <person name="Liu Y."/>
            <person name="Joly V."/>
            <person name="Sabar M."/>
            <person name="Matton D.P."/>
        </authorList>
    </citation>
    <scope>NUCLEOTIDE SEQUENCE</scope>
</reference>
<dbReference type="PANTHER" id="PTHR31973">
    <property type="entry name" value="POLYPROTEIN, PUTATIVE-RELATED"/>
    <property type="match status" value="1"/>
</dbReference>
<feature type="domain" description="Transposase MuDR plant" evidence="1">
    <location>
        <begin position="2"/>
        <end position="59"/>
    </location>
</feature>
<organism evidence="2">
    <name type="scientific">Solanum chacoense</name>
    <name type="common">Chaco potato</name>
    <dbReference type="NCBI Taxonomy" id="4108"/>
    <lineage>
        <taxon>Eukaryota</taxon>
        <taxon>Viridiplantae</taxon>
        <taxon>Streptophyta</taxon>
        <taxon>Embryophyta</taxon>
        <taxon>Tracheophyta</taxon>
        <taxon>Spermatophyta</taxon>
        <taxon>Magnoliopsida</taxon>
        <taxon>eudicotyledons</taxon>
        <taxon>Gunneridae</taxon>
        <taxon>Pentapetalae</taxon>
        <taxon>asterids</taxon>
        <taxon>lamiids</taxon>
        <taxon>Solanales</taxon>
        <taxon>Solanaceae</taxon>
        <taxon>Solanoideae</taxon>
        <taxon>Solaneae</taxon>
        <taxon>Solanum</taxon>
    </lineage>
</organism>
<sequence length="105" mass="12242">MSFKNLDEAKRIVSYPSIVRKRGLRVVKSDSTRLKYKCDIGCPFLCLISEVKKGQGFEIKTLETKHTCQEAFKNKRATQQALAHYFKNKVQNNPKYKVKDMRKDV</sequence>
<evidence type="ECO:0000313" key="2">
    <source>
        <dbReference type="EMBL" id="JAP16447.1"/>
    </source>
</evidence>